<dbReference type="STRING" id="1560345.AWL63_00070"/>
<feature type="region of interest" description="Disordered" evidence="10">
    <location>
        <begin position="1"/>
        <end position="34"/>
    </location>
</feature>
<evidence type="ECO:0000256" key="7">
    <source>
        <dbReference type="ARBA" id="ARBA00023237"/>
    </source>
</evidence>
<dbReference type="AlphaFoldDB" id="A0A1B3Z5C1"/>
<dbReference type="SUPFAM" id="SSF56935">
    <property type="entry name" value="Porins"/>
    <property type="match status" value="1"/>
</dbReference>
<protein>
    <recommendedName>
        <fullName evidence="15">TonB-dependent receptor</fullName>
    </recommendedName>
</protein>
<gene>
    <name evidence="13" type="ORF">AWL63_00070</name>
</gene>
<sequence>MTTPQSAAIDPAAAANSSATSPSTDAAPPSADAAQLEAASPAAGAGGDIVVTGSRIATGFQAPTPVAITTSEQLRAAAPSNLADALNQLPVFNGSTKTSTPSTTNVGATSGQNLLNLRGLNPNRTLVLLDGRRMPSTNASGSVDINVLPQELVQRVDVVTGGASAAYGSDAVAGVVNFVLDTRFTGLKAEIQSGISTYGDLPLAGVSLAYGHSLNGDRGHIIAGVNFFHQDGLRADQETGRDWFDNNYGQIPNPVRGVLPANLIIPNIRSSIGTFGGLITSGPLRGTQFVGNGTPAPFNYGTITGTSFQSGGDGARANIGLSPSQTRYSGFAHAEYDVASGVQAFAEGLYSHSHTVQGAFYSQNVGGGAQYTIFRDNAYLPTAIRDRMIAANVQSFTLGRFEGELPLVENDSTIDVYRGSVGLKGDFGGTWKWDASYTYGRSDQELRQNNLTINRPLYASADAVLSPSTGQVVCRSQLAGLDPNCVPRNLFGPQPANAAATDYVTGDNVQWLRLTQQVAAFNISGDLGETIRLAGPISVAFGGEYRREHARQTVDALSPTVNDLTGIRGFPTQLQGKVGPYRFFNPLPFSGGYNIKEGYLEVGVPVLKDVPLVRSLDLNGAVRYADYSQSGGVVTWKAGAVWDLVEGLRLRGTLSRDIRGPNVLELFNPASQVSNNVIYKGVTTANLNIAMGNPNLKPEKAQTLTFGTVLRPAFLPGFQFSADYYRITIEGAIDTLNEQRIVDECAAGNTAQCDNISVTSANTLVIIRRALNLNQQRAAGIDFEASYRTSLGDGNLSLRLFANRATINDSTSPGSAQRANLGGTTTPKWSGLLQATYSQGDWSIFAQERYIGAALLDPTRVEGRDIDRNSTPAVFYTNLTGTYNLHVGGGKQQMFLSIANLFDKAPPISPPPVTTFTTAASSAYDPIGRYFTAGLRVTF</sequence>
<keyword evidence="2 8" id="KW-0813">Transport</keyword>
<evidence type="ECO:0000313" key="13">
    <source>
        <dbReference type="EMBL" id="AOH82619.1"/>
    </source>
</evidence>
<evidence type="ECO:0000313" key="14">
    <source>
        <dbReference type="Proteomes" id="UP000094256"/>
    </source>
</evidence>
<dbReference type="Pfam" id="PF00593">
    <property type="entry name" value="TonB_dep_Rec_b-barrel"/>
    <property type="match status" value="1"/>
</dbReference>
<name>A0A1B3Z5C1_9SPHN</name>
<keyword evidence="14" id="KW-1185">Reference proteome</keyword>
<dbReference type="GO" id="GO:0009279">
    <property type="term" value="C:cell outer membrane"/>
    <property type="evidence" value="ECO:0007669"/>
    <property type="project" value="UniProtKB-SubCell"/>
</dbReference>
<comment type="similarity">
    <text evidence="8 9">Belongs to the TonB-dependent receptor family.</text>
</comment>
<reference evidence="13 14" key="1">
    <citation type="submission" date="2016-01" db="EMBL/GenBank/DDBJ databases">
        <title>Complete genome and mega plasmid sequence of Sphingomonas panacis DCY99 elicits systemic resistance in rice to Xanthomonas oryzae.</title>
        <authorList>
            <person name="Kim Y.J."/>
            <person name="Yang D.C."/>
            <person name="Sing P."/>
        </authorList>
    </citation>
    <scope>NUCLEOTIDE SEQUENCE [LARGE SCALE GENOMIC DNA]</scope>
    <source>
        <strain evidence="13 14">DCY99</strain>
    </source>
</reference>
<accession>A0A1B3Z5C1</accession>
<dbReference type="InterPro" id="IPR036942">
    <property type="entry name" value="Beta-barrel_TonB_sf"/>
</dbReference>
<evidence type="ECO:0000256" key="5">
    <source>
        <dbReference type="ARBA" id="ARBA00023077"/>
    </source>
</evidence>
<evidence type="ECO:0000256" key="2">
    <source>
        <dbReference type="ARBA" id="ARBA00022448"/>
    </source>
</evidence>
<dbReference type="InterPro" id="IPR037066">
    <property type="entry name" value="Plug_dom_sf"/>
</dbReference>
<dbReference type="Pfam" id="PF07715">
    <property type="entry name" value="Plug"/>
    <property type="match status" value="1"/>
</dbReference>
<evidence type="ECO:0000256" key="6">
    <source>
        <dbReference type="ARBA" id="ARBA00023136"/>
    </source>
</evidence>
<keyword evidence="3 8" id="KW-1134">Transmembrane beta strand</keyword>
<evidence type="ECO:0000256" key="9">
    <source>
        <dbReference type="RuleBase" id="RU003357"/>
    </source>
</evidence>
<feature type="domain" description="TonB-dependent receptor plug" evidence="12">
    <location>
        <begin position="61"/>
        <end position="175"/>
    </location>
</feature>
<evidence type="ECO:0000256" key="4">
    <source>
        <dbReference type="ARBA" id="ARBA00022692"/>
    </source>
</evidence>
<dbReference type="Gene3D" id="2.170.130.10">
    <property type="entry name" value="TonB-dependent receptor, plug domain"/>
    <property type="match status" value="1"/>
</dbReference>
<dbReference type="PANTHER" id="PTHR47234:SF3">
    <property type="entry name" value="SECRETIN_TONB SHORT N-TERMINAL DOMAIN-CONTAINING PROTEIN"/>
    <property type="match status" value="1"/>
</dbReference>
<dbReference type="Gene3D" id="2.40.170.20">
    <property type="entry name" value="TonB-dependent receptor, beta-barrel domain"/>
    <property type="match status" value="1"/>
</dbReference>
<keyword evidence="7 8" id="KW-0998">Cell outer membrane</keyword>
<evidence type="ECO:0000259" key="12">
    <source>
        <dbReference type="Pfam" id="PF07715"/>
    </source>
</evidence>
<organism evidence="13 14">
    <name type="scientific">Sphingomonas panacis</name>
    <dbReference type="NCBI Taxonomy" id="1560345"/>
    <lineage>
        <taxon>Bacteria</taxon>
        <taxon>Pseudomonadati</taxon>
        <taxon>Pseudomonadota</taxon>
        <taxon>Alphaproteobacteria</taxon>
        <taxon>Sphingomonadales</taxon>
        <taxon>Sphingomonadaceae</taxon>
        <taxon>Sphingomonas</taxon>
    </lineage>
</organism>
<proteinExistence type="inferred from homology"/>
<keyword evidence="6 8" id="KW-0472">Membrane</keyword>
<evidence type="ECO:0000256" key="3">
    <source>
        <dbReference type="ARBA" id="ARBA00022452"/>
    </source>
</evidence>
<evidence type="ECO:0000256" key="10">
    <source>
        <dbReference type="SAM" id="MobiDB-lite"/>
    </source>
</evidence>
<evidence type="ECO:0000256" key="8">
    <source>
        <dbReference type="PROSITE-ProRule" id="PRU01360"/>
    </source>
</evidence>
<dbReference type="InterPro" id="IPR000531">
    <property type="entry name" value="Beta-barrel_TonB"/>
</dbReference>
<evidence type="ECO:0000259" key="11">
    <source>
        <dbReference type="Pfam" id="PF00593"/>
    </source>
</evidence>
<feature type="domain" description="TonB-dependent receptor-like beta-barrel" evidence="11">
    <location>
        <begin position="360"/>
        <end position="901"/>
    </location>
</feature>
<dbReference type="InterPro" id="IPR012910">
    <property type="entry name" value="Plug_dom"/>
</dbReference>
<dbReference type="Proteomes" id="UP000094256">
    <property type="component" value="Chromosome"/>
</dbReference>
<dbReference type="InterPro" id="IPR039426">
    <property type="entry name" value="TonB-dep_rcpt-like"/>
</dbReference>
<keyword evidence="4 8" id="KW-0812">Transmembrane</keyword>
<keyword evidence="5 9" id="KW-0798">TonB box</keyword>
<dbReference type="PROSITE" id="PS52016">
    <property type="entry name" value="TONB_DEPENDENT_REC_3"/>
    <property type="match status" value="1"/>
</dbReference>
<comment type="subcellular location">
    <subcellularLocation>
        <location evidence="1 8">Cell outer membrane</location>
        <topology evidence="1 8">Multi-pass membrane protein</topology>
    </subcellularLocation>
</comment>
<dbReference type="EMBL" id="CP014168">
    <property type="protein sequence ID" value="AOH82619.1"/>
    <property type="molecule type" value="Genomic_DNA"/>
</dbReference>
<evidence type="ECO:0008006" key="15">
    <source>
        <dbReference type="Google" id="ProtNLM"/>
    </source>
</evidence>
<dbReference type="KEGG" id="span:AWL63_00070"/>
<evidence type="ECO:0000256" key="1">
    <source>
        <dbReference type="ARBA" id="ARBA00004571"/>
    </source>
</evidence>
<dbReference type="PANTHER" id="PTHR47234">
    <property type="match status" value="1"/>
</dbReference>